<feature type="signal peptide" evidence="2">
    <location>
        <begin position="1"/>
        <end position="17"/>
    </location>
</feature>
<dbReference type="AlphaFoldDB" id="A0A4Z1NXJ0"/>
<evidence type="ECO:0000313" key="3">
    <source>
        <dbReference type="EMBL" id="TID19919.1"/>
    </source>
</evidence>
<dbReference type="Proteomes" id="UP000298493">
    <property type="component" value="Unassembled WGS sequence"/>
</dbReference>
<evidence type="ECO:0000256" key="2">
    <source>
        <dbReference type="SAM" id="SignalP"/>
    </source>
</evidence>
<feature type="chain" id="PRO_5021270436" evidence="2">
    <location>
        <begin position="18"/>
        <end position="191"/>
    </location>
</feature>
<proteinExistence type="predicted"/>
<protein>
    <submittedName>
        <fullName evidence="3">Uncharacterized protein</fullName>
    </submittedName>
</protein>
<keyword evidence="4" id="KW-1185">Reference proteome</keyword>
<sequence length="191" mass="19474">MKSFSLALFAFAASVIAVPQGGPPTTPTPPAPASAPAPAKGASATYTIQTKSTVETLNNKALSAKGGKIGIFPGGSAVKFSSSPYTGGTLSLHPGAEDHQLALSGSKGLLELVDAINPTGEKIASGQSMEWSTFVIDGQGNINVKDGADIPTRRWVAYANPDGSYGVGLYDGFTVPPPKQFLNVTLVAVKA</sequence>
<feature type="compositionally biased region" description="Pro residues" evidence="1">
    <location>
        <begin position="22"/>
        <end position="35"/>
    </location>
</feature>
<accession>A0A4Z1NXJ0</accession>
<keyword evidence="2" id="KW-0732">Signal</keyword>
<evidence type="ECO:0000313" key="4">
    <source>
        <dbReference type="Proteomes" id="UP000298493"/>
    </source>
</evidence>
<evidence type="ECO:0000256" key="1">
    <source>
        <dbReference type="SAM" id="MobiDB-lite"/>
    </source>
</evidence>
<reference evidence="3 4" key="1">
    <citation type="submission" date="2019-04" db="EMBL/GenBank/DDBJ databases">
        <title>High contiguity whole genome sequence and gene annotation resource for two Venturia nashicola isolates.</title>
        <authorList>
            <person name="Prokchorchik M."/>
            <person name="Won K."/>
            <person name="Lee Y."/>
            <person name="Choi E.D."/>
            <person name="Segonzac C."/>
            <person name="Sohn K.H."/>
        </authorList>
    </citation>
    <scope>NUCLEOTIDE SEQUENCE [LARGE SCALE GENOMIC DNA]</scope>
    <source>
        <strain evidence="3 4">PRI2</strain>
    </source>
</reference>
<gene>
    <name evidence="3" type="ORF">E6O75_ATG07379</name>
</gene>
<comment type="caution">
    <text evidence="3">The sequence shown here is derived from an EMBL/GenBank/DDBJ whole genome shotgun (WGS) entry which is preliminary data.</text>
</comment>
<organism evidence="3 4">
    <name type="scientific">Venturia nashicola</name>
    <dbReference type="NCBI Taxonomy" id="86259"/>
    <lineage>
        <taxon>Eukaryota</taxon>
        <taxon>Fungi</taxon>
        <taxon>Dikarya</taxon>
        <taxon>Ascomycota</taxon>
        <taxon>Pezizomycotina</taxon>
        <taxon>Dothideomycetes</taxon>
        <taxon>Pleosporomycetidae</taxon>
        <taxon>Venturiales</taxon>
        <taxon>Venturiaceae</taxon>
        <taxon>Venturia</taxon>
    </lineage>
</organism>
<name>A0A4Z1NXJ0_9PEZI</name>
<dbReference type="EMBL" id="SNSC02000011">
    <property type="protein sequence ID" value="TID19919.1"/>
    <property type="molecule type" value="Genomic_DNA"/>
</dbReference>
<feature type="region of interest" description="Disordered" evidence="1">
    <location>
        <begin position="22"/>
        <end position="42"/>
    </location>
</feature>